<evidence type="ECO:0000313" key="2">
    <source>
        <dbReference type="Proteomes" id="UP000294360"/>
    </source>
</evidence>
<reference evidence="1 2" key="1">
    <citation type="submission" date="2019-03" db="EMBL/GenBank/DDBJ databases">
        <authorList>
            <person name="Kox A.R. M."/>
        </authorList>
    </citation>
    <scope>NUCLEOTIDE SEQUENCE [LARGE SCALE GENOMIC DNA]</scope>
    <source>
        <strain evidence="1">MTUNDRAET4 annotated genome</strain>
    </source>
</reference>
<dbReference type="Proteomes" id="UP000294360">
    <property type="component" value="Chromosome"/>
</dbReference>
<protein>
    <recommendedName>
        <fullName evidence="3">Transposase</fullName>
    </recommendedName>
</protein>
<sequence>MIFPVAGRGRPRKNQIPDQLSVAAETMLVEAKWRKVSWRRGVKGPLSARFAALRIRIADGASAHP</sequence>
<dbReference type="InterPro" id="IPR039365">
    <property type="entry name" value="IS701-like"/>
</dbReference>
<name>A0A4U8YYH3_METTU</name>
<proteinExistence type="predicted"/>
<dbReference type="PANTHER" id="PTHR33627">
    <property type="entry name" value="TRANSPOSASE"/>
    <property type="match status" value="1"/>
</dbReference>
<gene>
    <name evidence="1" type="ORF">MTUNDRAET4_1626</name>
</gene>
<evidence type="ECO:0000313" key="1">
    <source>
        <dbReference type="EMBL" id="VFU08519.1"/>
    </source>
</evidence>
<organism evidence="1 2">
    <name type="scientific">Methylocella tundrae</name>
    <dbReference type="NCBI Taxonomy" id="227605"/>
    <lineage>
        <taxon>Bacteria</taxon>
        <taxon>Pseudomonadati</taxon>
        <taxon>Pseudomonadota</taxon>
        <taxon>Alphaproteobacteria</taxon>
        <taxon>Hyphomicrobiales</taxon>
        <taxon>Beijerinckiaceae</taxon>
        <taxon>Methylocella</taxon>
    </lineage>
</organism>
<dbReference type="EMBL" id="LR536450">
    <property type="protein sequence ID" value="VFU08519.1"/>
    <property type="molecule type" value="Genomic_DNA"/>
</dbReference>
<dbReference type="AlphaFoldDB" id="A0A4U8YYH3"/>
<evidence type="ECO:0008006" key="3">
    <source>
        <dbReference type="Google" id="ProtNLM"/>
    </source>
</evidence>
<dbReference type="KEGG" id="mtun:MTUNDRAET4_1626"/>
<dbReference type="PANTHER" id="PTHR33627:SF1">
    <property type="entry name" value="TRANSPOSASE"/>
    <property type="match status" value="1"/>
</dbReference>
<accession>A0A4U8YYH3</accession>